<accession>A0AAV4GJL9</accession>
<protein>
    <submittedName>
        <fullName evidence="1">Uncharacterized protein</fullName>
    </submittedName>
</protein>
<organism evidence="1 2">
    <name type="scientific">Elysia marginata</name>
    <dbReference type="NCBI Taxonomy" id="1093978"/>
    <lineage>
        <taxon>Eukaryota</taxon>
        <taxon>Metazoa</taxon>
        <taxon>Spiralia</taxon>
        <taxon>Lophotrochozoa</taxon>
        <taxon>Mollusca</taxon>
        <taxon>Gastropoda</taxon>
        <taxon>Heterobranchia</taxon>
        <taxon>Euthyneura</taxon>
        <taxon>Panpulmonata</taxon>
        <taxon>Sacoglossa</taxon>
        <taxon>Placobranchoidea</taxon>
        <taxon>Plakobranchidae</taxon>
        <taxon>Elysia</taxon>
    </lineage>
</organism>
<proteinExistence type="predicted"/>
<reference evidence="1 2" key="1">
    <citation type="journal article" date="2021" name="Elife">
        <title>Chloroplast acquisition without the gene transfer in kleptoplastic sea slugs, Plakobranchus ocellatus.</title>
        <authorList>
            <person name="Maeda T."/>
            <person name="Takahashi S."/>
            <person name="Yoshida T."/>
            <person name="Shimamura S."/>
            <person name="Takaki Y."/>
            <person name="Nagai Y."/>
            <person name="Toyoda A."/>
            <person name="Suzuki Y."/>
            <person name="Arimoto A."/>
            <person name="Ishii H."/>
            <person name="Satoh N."/>
            <person name="Nishiyama T."/>
            <person name="Hasebe M."/>
            <person name="Maruyama T."/>
            <person name="Minagawa J."/>
            <person name="Obokata J."/>
            <person name="Shigenobu S."/>
        </authorList>
    </citation>
    <scope>NUCLEOTIDE SEQUENCE [LARGE SCALE GENOMIC DNA]</scope>
</reference>
<sequence>MYERGEVTVTDPVYELHDSTSTLHPTFDITVQRDAAASPRFTLRSVPVTQFYSFQADDIALERHFCAFAGPLLNVALKLDPFMDPGEVGYQFAGGKKFTKQHRPVSARS</sequence>
<dbReference type="AlphaFoldDB" id="A0AAV4GJL9"/>
<evidence type="ECO:0000313" key="2">
    <source>
        <dbReference type="Proteomes" id="UP000762676"/>
    </source>
</evidence>
<keyword evidence="2" id="KW-1185">Reference proteome</keyword>
<name>A0AAV4GJL9_9GAST</name>
<gene>
    <name evidence="1" type="ORF">ElyMa_002436700</name>
</gene>
<comment type="caution">
    <text evidence="1">The sequence shown here is derived from an EMBL/GenBank/DDBJ whole genome shotgun (WGS) entry which is preliminary data.</text>
</comment>
<evidence type="ECO:0000313" key="1">
    <source>
        <dbReference type="EMBL" id="GFR85231.1"/>
    </source>
</evidence>
<dbReference type="Proteomes" id="UP000762676">
    <property type="component" value="Unassembled WGS sequence"/>
</dbReference>
<dbReference type="EMBL" id="BMAT01004997">
    <property type="protein sequence ID" value="GFR85231.1"/>
    <property type="molecule type" value="Genomic_DNA"/>
</dbReference>